<evidence type="ECO:0000256" key="6">
    <source>
        <dbReference type="SAM" id="Phobius"/>
    </source>
</evidence>
<evidence type="ECO:0008006" key="8">
    <source>
        <dbReference type="Google" id="ProtNLM"/>
    </source>
</evidence>
<dbReference type="PANTHER" id="PTHR10778">
    <property type="entry name" value="SOLUTE CARRIER FAMILY 35 MEMBER B"/>
    <property type="match status" value="1"/>
</dbReference>
<keyword evidence="3 6" id="KW-0812">Transmembrane</keyword>
<feature type="transmembrane region" description="Helical" evidence="6">
    <location>
        <begin position="88"/>
        <end position="112"/>
    </location>
</feature>
<keyword evidence="5 6" id="KW-0472">Membrane</keyword>
<keyword evidence="2" id="KW-0813">Transport</keyword>
<evidence type="ECO:0000313" key="7">
    <source>
        <dbReference type="EMBL" id="CAE4652459.1"/>
    </source>
</evidence>
<dbReference type="EMBL" id="HBNR01076093">
    <property type="protein sequence ID" value="CAE4652459.1"/>
    <property type="molecule type" value="Transcribed_RNA"/>
</dbReference>
<protein>
    <recommendedName>
        <fullName evidence="8">Sugar phosphate transporter domain-containing protein</fullName>
    </recommendedName>
</protein>
<comment type="subcellular location">
    <subcellularLocation>
        <location evidence="1">Membrane</location>
        <topology evidence="1">Multi-pass membrane protein</topology>
    </subcellularLocation>
</comment>
<evidence type="ECO:0000256" key="3">
    <source>
        <dbReference type="ARBA" id="ARBA00022692"/>
    </source>
</evidence>
<evidence type="ECO:0000256" key="1">
    <source>
        <dbReference type="ARBA" id="ARBA00004141"/>
    </source>
</evidence>
<dbReference type="SUPFAM" id="SSF103481">
    <property type="entry name" value="Multidrug resistance efflux transporter EmrE"/>
    <property type="match status" value="1"/>
</dbReference>
<sequence length="166" mass="17793">MCFLGLDGFTSTFQEKLFKEHKTSKYNQMLYINSFSGLVSFITLVTSGDVGEAFGFCGKHPLFAADAFFLSASSVGGQWFIYSQVKEFGALVVAATMNLRQVLSILLSYVTFQHPVSGLQVVGLALVFGALSFKSYAGLAADRAKGAGEAAPLIRDVEEPQPAKAA</sequence>
<reference evidence="7" key="1">
    <citation type="submission" date="2021-01" db="EMBL/GenBank/DDBJ databases">
        <authorList>
            <person name="Corre E."/>
            <person name="Pelletier E."/>
            <person name="Niang G."/>
            <person name="Scheremetjew M."/>
            <person name="Finn R."/>
            <person name="Kale V."/>
            <person name="Holt S."/>
            <person name="Cochrane G."/>
            <person name="Meng A."/>
            <person name="Brown T."/>
            <person name="Cohen L."/>
        </authorList>
    </citation>
    <scope>NUCLEOTIDE SEQUENCE</scope>
    <source>
        <strain evidence="7">CCMP3105</strain>
    </source>
</reference>
<feature type="transmembrane region" description="Helical" evidence="6">
    <location>
        <begin position="60"/>
        <end position="81"/>
    </location>
</feature>
<feature type="transmembrane region" description="Helical" evidence="6">
    <location>
        <begin position="29"/>
        <end position="48"/>
    </location>
</feature>
<dbReference type="GO" id="GO:0000139">
    <property type="term" value="C:Golgi membrane"/>
    <property type="evidence" value="ECO:0007669"/>
    <property type="project" value="TreeGrafter"/>
</dbReference>
<keyword evidence="4 6" id="KW-1133">Transmembrane helix</keyword>
<evidence type="ECO:0000256" key="4">
    <source>
        <dbReference type="ARBA" id="ARBA00022989"/>
    </source>
</evidence>
<gene>
    <name evidence="7" type="ORF">AMON00008_LOCUS54066</name>
</gene>
<dbReference type="InterPro" id="IPR037185">
    <property type="entry name" value="EmrE-like"/>
</dbReference>
<evidence type="ECO:0000256" key="2">
    <source>
        <dbReference type="ARBA" id="ARBA00022448"/>
    </source>
</evidence>
<feature type="transmembrane region" description="Helical" evidence="6">
    <location>
        <begin position="118"/>
        <end position="137"/>
    </location>
</feature>
<dbReference type="Pfam" id="PF08449">
    <property type="entry name" value="UAA"/>
    <property type="match status" value="1"/>
</dbReference>
<dbReference type="PANTHER" id="PTHR10778:SF13">
    <property type="entry name" value="ADENOSINE 3'-PHOSPHO 5'-PHOSPHOSULFATE TRANSPORTER 1"/>
    <property type="match status" value="1"/>
</dbReference>
<proteinExistence type="predicted"/>
<accession>A0A7S4SQ75</accession>
<organism evidence="7">
    <name type="scientific">Alexandrium monilatum</name>
    <dbReference type="NCBI Taxonomy" id="311494"/>
    <lineage>
        <taxon>Eukaryota</taxon>
        <taxon>Sar</taxon>
        <taxon>Alveolata</taxon>
        <taxon>Dinophyceae</taxon>
        <taxon>Gonyaulacales</taxon>
        <taxon>Pyrocystaceae</taxon>
        <taxon>Alexandrium</taxon>
    </lineage>
</organism>
<dbReference type="GO" id="GO:0046964">
    <property type="term" value="F:3'-phosphoadenosine 5'-phosphosulfate transmembrane transporter activity"/>
    <property type="evidence" value="ECO:0007669"/>
    <property type="project" value="TreeGrafter"/>
</dbReference>
<dbReference type="AlphaFoldDB" id="A0A7S4SQ75"/>
<name>A0A7S4SQ75_9DINO</name>
<dbReference type="InterPro" id="IPR013657">
    <property type="entry name" value="SCL35B1-4/HUT1"/>
</dbReference>
<evidence type="ECO:0000256" key="5">
    <source>
        <dbReference type="ARBA" id="ARBA00023136"/>
    </source>
</evidence>
<dbReference type="GO" id="GO:0005789">
    <property type="term" value="C:endoplasmic reticulum membrane"/>
    <property type="evidence" value="ECO:0007669"/>
    <property type="project" value="TreeGrafter"/>
</dbReference>